<dbReference type="Proteomes" id="UP000199622">
    <property type="component" value="Unassembled WGS sequence"/>
</dbReference>
<dbReference type="Gene3D" id="3.40.50.300">
    <property type="entry name" value="P-loop containing nucleotide triphosphate hydrolases"/>
    <property type="match status" value="1"/>
</dbReference>
<evidence type="ECO:0000256" key="6">
    <source>
        <dbReference type="ARBA" id="ARBA00022723"/>
    </source>
</evidence>
<dbReference type="InterPro" id="IPR022754">
    <property type="entry name" value="DNA_pol_III_gamma-3"/>
</dbReference>
<dbReference type="PANTHER" id="PTHR11669:SF0">
    <property type="entry name" value="PROTEIN STICHEL-LIKE 2"/>
    <property type="match status" value="1"/>
</dbReference>
<comment type="subunit">
    <text evidence="14">DNA polymerase III contains a core (composed of alpha, epsilon and theta chains) that associates with a tau subunit. This core dimerizes to form the POLIII' complex. PolIII' associates with the gamma complex (composed of gamma, delta, delta', psi and chi chains) and with the beta chain to form the complete DNA polymerase III complex.</text>
</comment>
<evidence type="ECO:0000256" key="5">
    <source>
        <dbReference type="ARBA" id="ARBA00022705"/>
    </source>
</evidence>
<name>A0A1H5DM35_9PSEU</name>
<proteinExistence type="inferred from homology"/>
<feature type="compositionally biased region" description="Acidic residues" evidence="15">
    <location>
        <begin position="724"/>
        <end position="734"/>
    </location>
</feature>
<evidence type="ECO:0000256" key="1">
    <source>
        <dbReference type="ARBA" id="ARBA00006360"/>
    </source>
</evidence>
<dbReference type="GO" id="GO:0009360">
    <property type="term" value="C:DNA polymerase III complex"/>
    <property type="evidence" value="ECO:0007669"/>
    <property type="project" value="InterPro"/>
</dbReference>
<feature type="region of interest" description="Disordered" evidence="15">
    <location>
        <begin position="385"/>
        <end position="570"/>
    </location>
</feature>
<keyword evidence="9 14" id="KW-0067">ATP-binding</keyword>
<feature type="compositionally biased region" description="Low complexity" evidence="15">
    <location>
        <begin position="521"/>
        <end position="540"/>
    </location>
</feature>
<feature type="compositionally biased region" description="Low complexity" evidence="15">
    <location>
        <begin position="505"/>
        <end position="514"/>
    </location>
</feature>
<evidence type="ECO:0000256" key="11">
    <source>
        <dbReference type="ARBA" id="ARBA00037724"/>
    </source>
</evidence>
<feature type="compositionally biased region" description="Gly residues" evidence="15">
    <location>
        <begin position="441"/>
        <end position="455"/>
    </location>
</feature>
<evidence type="ECO:0000256" key="15">
    <source>
        <dbReference type="SAM" id="MobiDB-lite"/>
    </source>
</evidence>
<dbReference type="EC" id="2.7.7.7" evidence="2 14"/>
<feature type="compositionally biased region" description="Low complexity" evidence="15">
    <location>
        <begin position="554"/>
        <end position="570"/>
    </location>
</feature>
<dbReference type="Pfam" id="PF12169">
    <property type="entry name" value="DNA_pol3_gamma3"/>
    <property type="match status" value="1"/>
</dbReference>
<organism evidence="17 18">
    <name type="scientific">Amycolatopsis tolypomycina</name>
    <dbReference type="NCBI Taxonomy" id="208445"/>
    <lineage>
        <taxon>Bacteria</taxon>
        <taxon>Bacillati</taxon>
        <taxon>Actinomycetota</taxon>
        <taxon>Actinomycetes</taxon>
        <taxon>Pseudonocardiales</taxon>
        <taxon>Pseudonocardiaceae</taxon>
        <taxon>Amycolatopsis</taxon>
    </lineage>
</organism>
<feature type="compositionally biased region" description="Low complexity" evidence="15">
    <location>
        <begin position="688"/>
        <end position="699"/>
    </location>
</feature>
<feature type="compositionally biased region" description="Basic and acidic residues" evidence="15">
    <location>
        <begin position="754"/>
        <end position="770"/>
    </location>
</feature>
<dbReference type="EMBL" id="FNSO01000004">
    <property type="protein sequence ID" value="SED79923.1"/>
    <property type="molecule type" value="Genomic_DNA"/>
</dbReference>
<feature type="compositionally biased region" description="Pro residues" evidence="15">
    <location>
        <begin position="420"/>
        <end position="429"/>
    </location>
</feature>
<feature type="compositionally biased region" description="Pro residues" evidence="15">
    <location>
        <begin position="739"/>
        <end position="749"/>
    </location>
</feature>
<evidence type="ECO:0000256" key="10">
    <source>
        <dbReference type="ARBA" id="ARBA00022932"/>
    </source>
</evidence>
<feature type="compositionally biased region" description="Low complexity" evidence="15">
    <location>
        <begin position="456"/>
        <end position="490"/>
    </location>
</feature>
<keyword evidence="8" id="KW-0862">Zinc</keyword>
<keyword evidence="4 14" id="KW-0548">Nucleotidyltransferase</keyword>
<keyword evidence="6" id="KW-0479">Metal-binding</keyword>
<evidence type="ECO:0000313" key="17">
    <source>
        <dbReference type="EMBL" id="SED79923.1"/>
    </source>
</evidence>
<keyword evidence="10 14" id="KW-0239">DNA-directed DNA polymerase</keyword>
<evidence type="ECO:0000256" key="9">
    <source>
        <dbReference type="ARBA" id="ARBA00022840"/>
    </source>
</evidence>
<evidence type="ECO:0000256" key="8">
    <source>
        <dbReference type="ARBA" id="ARBA00022833"/>
    </source>
</evidence>
<dbReference type="GO" id="GO:0006261">
    <property type="term" value="P:DNA-templated DNA replication"/>
    <property type="evidence" value="ECO:0007669"/>
    <property type="project" value="TreeGrafter"/>
</dbReference>
<evidence type="ECO:0000256" key="2">
    <source>
        <dbReference type="ARBA" id="ARBA00012417"/>
    </source>
</evidence>
<dbReference type="GO" id="GO:0003677">
    <property type="term" value="F:DNA binding"/>
    <property type="evidence" value="ECO:0007669"/>
    <property type="project" value="InterPro"/>
</dbReference>
<evidence type="ECO:0000256" key="12">
    <source>
        <dbReference type="ARBA" id="ARBA00049244"/>
    </source>
</evidence>
<keyword evidence="5 14" id="KW-0235">DNA replication</keyword>
<evidence type="ECO:0000256" key="13">
    <source>
        <dbReference type="ARBA" id="ARBA00074577"/>
    </source>
</evidence>
<evidence type="ECO:0000256" key="4">
    <source>
        <dbReference type="ARBA" id="ARBA00022695"/>
    </source>
</evidence>
<dbReference type="OrthoDB" id="9810148at2"/>
<dbReference type="SUPFAM" id="SSF52540">
    <property type="entry name" value="P-loop containing nucleoside triphosphate hydrolases"/>
    <property type="match status" value="1"/>
</dbReference>
<feature type="domain" description="AAA+ ATPase" evidence="16">
    <location>
        <begin position="36"/>
        <end position="180"/>
    </location>
</feature>
<dbReference type="NCBIfam" id="TIGR02397">
    <property type="entry name" value="dnaX_nterm"/>
    <property type="match status" value="1"/>
</dbReference>
<dbReference type="GO" id="GO:0046872">
    <property type="term" value="F:metal ion binding"/>
    <property type="evidence" value="ECO:0007669"/>
    <property type="project" value="UniProtKB-KW"/>
</dbReference>
<comment type="function">
    <text evidence="11 14">DNA polymerase III is a complex, multichain enzyme responsible for most of the replicative synthesis in bacteria. This DNA polymerase also exhibits 3' to 5' exonuclease activity.</text>
</comment>
<dbReference type="RefSeq" id="WP_091319095.1">
    <property type="nucleotide sequence ID" value="NZ_FNSO01000004.1"/>
</dbReference>
<dbReference type="InterPro" id="IPR008921">
    <property type="entry name" value="DNA_pol3_clamp-load_cplx_C"/>
</dbReference>
<comment type="similarity">
    <text evidence="1 14">Belongs to the DnaX/STICHEL family.</text>
</comment>
<dbReference type="Gene3D" id="1.10.8.60">
    <property type="match status" value="1"/>
</dbReference>
<comment type="catalytic activity">
    <reaction evidence="12 14">
        <text>DNA(n) + a 2'-deoxyribonucleoside 5'-triphosphate = DNA(n+1) + diphosphate</text>
        <dbReference type="Rhea" id="RHEA:22508"/>
        <dbReference type="Rhea" id="RHEA-COMP:17339"/>
        <dbReference type="Rhea" id="RHEA-COMP:17340"/>
        <dbReference type="ChEBI" id="CHEBI:33019"/>
        <dbReference type="ChEBI" id="CHEBI:61560"/>
        <dbReference type="ChEBI" id="CHEBI:173112"/>
        <dbReference type="EC" id="2.7.7.7"/>
    </reaction>
</comment>
<feature type="region of interest" description="Disordered" evidence="15">
    <location>
        <begin position="665"/>
        <end position="770"/>
    </location>
</feature>
<dbReference type="CDD" id="cd00009">
    <property type="entry name" value="AAA"/>
    <property type="match status" value="1"/>
</dbReference>
<evidence type="ECO:0000256" key="14">
    <source>
        <dbReference type="RuleBase" id="RU364063"/>
    </source>
</evidence>
<reference evidence="18" key="1">
    <citation type="submission" date="2016-10" db="EMBL/GenBank/DDBJ databases">
        <authorList>
            <person name="Varghese N."/>
            <person name="Submissions S."/>
        </authorList>
    </citation>
    <scope>NUCLEOTIDE SEQUENCE [LARGE SCALE GENOMIC DNA]</scope>
    <source>
        <strain evidence="18">DSM 44544</strain>
    </source>
</reference>
<accession>A0A1H5DM35</accession>
<dbReference type="Pfam" id="PF13177">
    <property type="entry name" value="DNA_pol3_delta2"/>
    <property type="match status" value="1"/>
</dbReference>
<dbReference type="SMART" id="SM00382">
    <property type="entry name" value="AAA"/>
    <property type="match status" value="1"/>
</dbReference>
<keyword evidence="3 14" id="KW-0808">Transferase</keyword>
<evidence type="ECO:0000313" key="18">
    <source>
        <dbReference type="Proteomes" id="UP000199622"/>
    </source>
</evidence>
<dbReference type="AlphaFoldDB" id="A0A1H5DM35"/>
<dbReference type="Gene3D" id="1.20.272.10">
    <property type="match status" value="1"/>
</dbReference>
<protein>
    <recommendedName>
        <fullName evidence="13 14">DNA polymerase III subunit gamma/tau</fullName>
        <ecNumber evidence="2 14">2.7.7.7</ecNumber>
    </recommendedName>
</protein>
<feature type="compositionally biased region" description="Gly residues" evidence="15">
    <location>
        <begin position="491"/>
        <end position="504"/>
    </location>
</feature>
<evidence type="ECO:0000259" key="16">
    <source>
        <dbReference type="SMART" id="SM00382"/>
    </source>
</evidence>
<dbReference type="InterPro" id="IPR050238">
    <property type="entry name" value="DNA_Rep/Repair_Clamp_Loader"/>
</dbReference>
<sequence>MALALYRKYRPATFAEVVGQEHVTDPLRTALSAGRINHAYLFSGPRGCGKTSSARIMARSLNCAKGPTPDPCGECNSCRALAPEGPGSVDVTELDAASHGGVDDARELRDKAFYAPAESRYRVFIIDEAHMVTTQGFNALLKIVEEPPEHVIFIFATTEPDKVLTTIRSRTHHYPFRLIPPSSMRSLLERNIAAEGVEVEPAVYPLVIRAGGGSARDTQSVLDQLLAGAGPEGVSYARAVALLGVTDVALIDDMVDALSTEDAATVFGTVEKLTEAGHDPRRFATDLLDRLRDLVLLRAVPESAGGLVSAPEEELSRMVAQAERIGLATLSRYADIVHSGLLEMRGATSPRLVLELLCARMLLPSVTDAEKALLARIERLERRATVAGGGGAPAEGGVEPPVRAAPEREFSRPSQRSAPAGPPPVPEPVKAPGRPAAAQPGDGGWGSPRTPGGGTAAAAAAATQAPGSGTSVQAPGSGTPTRGSGTLAAASGGGASAPASGGGTSAPAPGSGTPASGGGSSAAAAAQAPAAAASAPAQSGDGWGAVRTPGGGTSAPAAAESGAPASAPEAAPAASGALDAAGIRNIWPQLMTALRKFTGGRSLEAMLTQATVASVEGNAVTLTHKSEPLARRLSDQDNARKIAGALTDVLGGDWQVRCVHGTAPAAAPAARPQPAAPAPERSFTRQSAAAAAPAEAPARPATPPPPARPKVTTTEPDIPLPPEPSDEDDEDLYNEDASPAPPPPPPPPDQDPDEVARKLLSEHLGARPLD</sequence>
<gene>
    <name evidence="14" type="primary">dnaX</name>
    <name evidence="17" type="ORF">SAMN04489727_9459</name>
</gene>
<dbReference type="STRING" id="208445.SAMN04489727_9459"/>
<dbReference type="InterPro" id="IPR012763">
    <property type="entry name" value="DNA_pol_III_sug/sutau_N"/>
</dbReference>
<dbReference type="SUPFAM" id="SSF48019">
    <property type="entry name" value="post-AAA+ oligomerization domain-like"/>
    <property type="match status" value="1"/>
</dbReference>
<dbReference type="GO" id="GO:0003887">
    <property type="term" value="F:DNA-directed DNA polymerase activity"/>
    <property type="evidence" value="ECO:0007669"/>
    <property type="project" value="UniProtKB-KW"/>
</dbReference>
<keyword evidence="18" id="KW-1185">Reference proteome</keyword>
<dbReference type="FunFam" id="1.20.272.10:FF:000003">
    <property type="entry name" value="DNA polymerase III subunit gamma/tau"/>
    <property type="match status" value="1"/>
</dbReference>
<dbReference type="NCBIfam" id="NF005846">
    <property type="entry name" value="PRK07764.1-6"/>
    <property type="match status" value="1"/>
</dbReference>
<dbReference type="FunFam" id="3.40.50.300:FF:000014">
    <property type="entry name" value="DNA polymerase III subunit gamma/tau"/>
    <property type="match status" value="1"/>
</dbReference>
<dbReference type="InterPro" id="IPR027417">
    <property type="entry name" value="P-loop_NTPase"/>
</dbReference>
<dbReference type="InterPro" id="IPR003593">
    <property type="entry name" value="AAA+_ATPase"/>
</dbReference>
<dbReference type="GO" id="GO:0005524">
    <property type="term" value="F:ATP binding"/>
    <property type="evidence" value="ECO:0007669"/>
    <property type="project" value="UniProtKB-KW"/>
</dbReference>
<evidence type="ECO:0000256" key="3">
    <source>
        <dbReference type="ARBA" id="ARBA00022679"/>
    </source>
</evidence>
<evidence type="ECO:0000256" key="7">
    <source>
        <dbReference type="ARBA" id="ARBA00022741"/>
    </source>
</evidence>
<dbReference type="PANTHER" id="PTHR11669">
    <property type="entry name" value="REPLICATION FACTOR C / DNA POLYMERASE III GAMMA-TAU SUBUNIT"/>
    <property type="match status" value="1"/>
</dbReference>
<keyword evidence="7 14" id="KW-0547">Nucleotide-binding</keyword>